<gene>
    <name evidence="1" type="ORF">SCARR_02755</name>
</gene>
<reference evidence="1 2" key="1">
    <citation type="submission" date="2019-04" db="EMBL/GenBank/DDBJ databases">
        <authorList>
            <person name="Van Vliet M D."/>
        </authorList>
    </citation>
    <scope>NUCLEOTIDE SEQUENCE [LARGE SCALE GENOMIC DNA]</scope>
    <source>
        <strain evidence="1 2">F21</strain>
    </source>
</reference>
<protein>
    <submittedName>
        <fullName evidence="1">Uncharacterized protein</fullName>
    </submittedName>
</protein>
<proteinExistence type="predicted"/>
<dbReference type="EMBL" id="CAAHFH010000002">
    <property type="protein sequence ID" value="VGO20689.1"/>
    <property type="molecule type" value="Genomic_DNA"/>
</dbReference>
<dbReference type="RefSeq" id="WP_136062213.1">
    <property type="nucleotide sequence ID" value="NZ_CAAHFH010000002.1"/>
</dbReference>
<name>A0A6C2UL47_9BACT</name>
<evidence type="ECO:0000313" key="2">
    <source>
        <dbReference type="Proteomes" id="UP000346198"/>
    </source>
</evidence>
<dbReference type="Proteomes" id="UP000346198">
    <property type="component" value="Unassembled WGS sequence"/>
</dbReference>
<organism evidence="1 2">
    <name type="scientific">Pontiella sulfatireligans</name>
    <dbReference type="NCBI Taxonomy" id="2750658"/>
    <lineage>
        <taxon>Bacteria</taxon>
        <taxon>Pseudomonadati</taxon>
        <taxon>Kiritimatiellota</taxon>
        <taxon>Kiritimatiellia</taxon>
        <taxon>Kiritimatiellales</taxon>
        <taxon>Pontiellaceae</taxon>
        <taxon>Pontiella</taxon>
    </lineage>
</organism>
<accession>A0A6C2UL47</accession>
<evidence type="ECO:0000313" key="1">
    <source>
        <dbReference type="EMBL" id="VGO20689.1"/>
    </source>
</evidence>
<dbReference type="AlphaFoldDB" id="A0A6C2UL47"/>
<sequence length="80" mass="8911">MFIEVYAIPISDYNKDTGDAVRPENRRLVEMTGARIRTSVKFDDRAEIVLSNNEILLAAGSYDDLVGRLLKVQAGQIARA</sequence>
<keyword evidence="2" id="KW-1185">Reference proteome</keyword>